<name>A0A100JSS1_STRSC</name>
<evidence type="ECO:0000259" key="3">
    <source>
        <dbReference type="Pfam" id="PF17853"/>
    </source>
</evidence>
<dbReference type="Proteomes" id="UP000067448">
    <property type="component" value="Unassembled WGS sequence"/>
</dbReference>
<evidence type="ECO:0008006" key="6">
    <source>
        <dbReference type="Google" id="ProtNLM"/>
    </source>
</evidence>
<feature type="domain" description="PucR C-terminal helix-turn-helix" evidence="2">
    <location>
        <begin position="491"/>
        <end position="546"/>
    </location>
</feature>
<dbReference type="Gene3D" id="1.10.10.2840">
    <property type="entry name" value="PucR C-terminal helix-turn-helix domain"/>
    <property type="match status" value="1"/>
</dbReference>
<reference evidence="5" key="3">
    <citation type="submission" date="2016-02" db="EMBL/GenBank/DDBJ databases">
        <title>Draft genome of pathogenic Streptomyces sp. in Japan.</title>
        <authorList>
            <person name="Tomihama T."/>
            <person name="Ikenaga M."/>
            <person name="Sakai M."/>
            <person name="Okubo T."/>
            <person name="Ikeda S."/>
        </authorList>
    </citation>
    <scope>NUCLEOTIDE SEQUENCE [LARGE SCALE GENOMIC DNA]</scope>
    <source>
        <strain evidence="5">S58</strain>
    </source>
</reference>
<dbReference type="Pfam" id="PF13556">
    <property type="entry name" value="HTH_30"/>
    <property type="match status" value="1"/>
</dbReference>
<sequence>MTVGQTGRTGGADMRQLLLTLGEPVIGVVAAPAGLDVSIENVVIVDPDDEPAPCPGALVLIIGLRGRRALRLIRTAARQGAAAVAVKIDHTDDLDDFKRVAAETGVAALGVRPEVRWGQLDSVARGVVDDVRVATVPDPGQSTELFALAETVAALTDGIVSIEDSTNRVLAYSRSDDEVDELRRRSILGWQGPAEYLDLLRQWGVLERLRAGDDVVHIDEHPQRGIRRRLAIGIRVDSQLLGSIWVQEGRHKLADKADTALIGAARAAALHLVRRRTGTTTDLQLEQNLLSRMLDGHIDPRTFADDIGADLTKPAVVTAFTLNGRLPGTDGGAEAEAGSDRPRFELRRSMMTGLISVHAAAYRRRALVTDGSPRFYMLLPGLPEHSAESIALGLAGDIVRAAHQRMNLDVRAAVGSAVGGLDSIAESRAEADCVLGILTSGGDRNVATIADVRSEVLVRQTLSLLEKNPHLRDPRISCLVGYDAEHGTDLVPAVLSYLGAQGNVRAAARSLHIHTNTLRYRLRRANTISGIDLADPHQGLFSHLQLLLESGSVPAAHGH</sequence>
<organism evidence="4 5">
    <name type="scientific">Streptomyces scabiei</name>
    <dbReference type="NCBI Taxonomy" id="1930"/>
    <lineage>
        <taxon>Bacteria</taxon>
        <taxon>Bacillati</taxon>
        <taxon>Actinomycetota</taxon>
        <taxon>Actinomycetes</taxon>
        <taxon>Kitasatosporales</taxon>
        <taxon>Streptomycetaceae</taxon>
        <taxon>Streptomyces</taxon>
    </lineage>
</organism>
<dbReference type="InterPro" id="IPR041522">
    <property type="entry name" value="CdaR_GGDEF"/>
</dbReference>
<dbReference type="InterPro" id="IPR042070">
    <property type="entry name" value="PucR_C-HTH_sf"/>
</dbReference>
<dbReference type="PANTHER" id="PTHR33744">
    <property type="entry name" value="CARBOHYDRATE DIACID REGULATOR"/>
    <property type="match status" value="1"/>
</dbReference>
<evidence type="ECO:0000259" key="2">
    <source>
        <dbReference type="Pfam" id="PF13556"/>
    </source>
</evidence>
<dbReference type="PANTHER" id="PTHR33744:SF17">
    <property type="entry name" value="CONSERVED PROTEIN"/>
    <property type="match status" value="1"/>
</dbReference>
<dbReference type="AlphaFoldDB" id="A0A100JSS1"/>
<evidence type="ECO:0000313" key="5">
    <source>
        <dbReference type="Proteomes" id="UP000067448"/>
    </source>
</evidence>
<reference evidence="4 5" key="2">
    <citation type="journal article" date="2016" name="Genome Announc.">
        <title>Draft Genome Sequences of Streptomyces scabiei S58, Streptomyces turgidiscabies T45, and Streptomyces acidiscabies a10, the Pathogens of Potato Common Scab, Isolated in Japan.</title>
        <authorList>
            <person name="Tomihama T."/>
            <person name="Nishi Y."/>
            <person name="Sakai M."/>
            <person name="Ikenaga M."/>
            <person name="Okubo T."/>
            <person name="Ikeda S."/>
        </authorList>
    </citation>
    <scope>NUCLEOTIDE SEQUENCE [LARGE SCALE GENOMIC DNA]</scope>
    <source>
        <strain evidence="4 5">S58</strain>
    </source>
</reference>
<dbReference type="Pfam" id="PF17853">
    <property type="entry name" value="GGDEF_2"/>
    <property type="match status" value="1"/>
</dbReference>
<proteinExistence type="inferred from homology"/>
<feature type="domain" description="CdaR GGDEF-like" evidence="3">
    <location>
        <begin position="304"/>
        <end position="435"/>
    </location>
</feature>
<gene>
    <name evidence="4" type="ORF">SsS58_05418</name>
</gene>
<evidence type="ECO:0000313" key="4">
    <source>
        <dbReference type="EMBL" id="GAQ65011.1"/>
    </source>
</evidence>
<dbReference type="InterPro" id="IPR051448">
    <property type="entry name" value="CdaR-like_regulators"/>
</dbReference>
<evidence type="ECO:0000256" key="1">
    <source>
        <dbReference type="ARBA" id="ARBA00006754"/>
    </source>
</evidence>
<dbReference type="EMBL" id="BCMM01000027">
    <property type="protein sequence ID" value="GAQ65011.1"/>
    <property type="molecule type" value="Genomic_DNA"/>
</dbReference>
<comment type="caution">
    <text evidence="4">The sequence shown here is derived from an EMBL/GenBank/DDBJ whole genome shotgun (WGS) entry which is preliminary data.</text>
</comment>
<protein>
    <recommendedName>
        <fullName evidence="6">Transcriptional regulator</fullName>
    </recommendedName>
</protein>
<reference evidence="5" key="1">
    <citation type="submission" date="2015-11" db="EMBL/GenBank/DDBJ databases">
        <authorList>
            <consortium name="Cross-ministerial Strategic Innovation Promotion Program (SIP) consortium"/>
            <person name="Tomihama T."/>
            <person name="Ikenaga M."/>
            <person name="Sakai M."/>
            <person name="Okubo T."/>
            <person name="Ikeda S."/>
        </authorList>
    </citation>
    <scope>NUCLEOTIDE SEQUENCE [LARGE SCALE GENOMIC DNA]</scope>
    <source>
        <strain evidence="5">S58</strain>
    </source>
</reference>
<comment type="similarity">
    <text evidence="1">Belongs to the CdaR family.</text>
</comment>
<dbReference type="InterPro" id="IPR025736">
    <property type="entry name" value="PucR_C-HTH_dom"/>
</dbReference>
<accession>A0A100JSS1</accession>